<protein>
    <submittedName>
        <fullName evidence="3">DUF2147 domain-containing protein</fullName>
    </submittedName>
</protein>
<gene>
    <name evidence="3" type="ORF">FJQ54_03495</name>
</gene>
<accession>A0A501XTC8</accession>
<dbReference type="EMBL" id="VFSU01000011">
    <property type="protein sequence ID" value="TPE63918.1"/>
    <property type="molecule type" value="Genomic_DNA"/>
</dbReference>
<evidence type="ECO:0000313" key="3">
    <source>
        <dbReference type="EMBL" id="TPE63918.1"/>
    </source>
</evidence>
<dbReference type="PANTHER" id="PTHR36919:SF2">
    <property type="entry name" value="BLL6627 PROTEIN"/>
    <property type="match status" value="1"/>
</dbReference>
<dbReference type="Gene3D" id="2.40.128.520">
    <property type="match status" value="1"/>
</dbReference>
<feature type="domain" description="DUF2147" evidence="2">
    <location>
        <begin position="30"/>
        <end position="134"/>
    </location>
</feature>
<feature type="chain" id="PRO_5021319012" evidence="1">
    <location>
        <begin position="21"/>
        <end position="138"/>
    </location>
</feature>
<sequence>MNRCISGLLLLACLAVPAAAQSPEERHPWGRWKNPFNSVHMEVSPCGELVCGKVVYANDKAKADAAKGGNPDFIGVNLLEDFQPTGPGSWAGKVFVPDLNHHFRGELTLEPDDSLLVKGCLATHVGCKHQVWTRVQTD</sequence>
<dbReference type="Proteomes" id="UP000319897">
    <property type="component" value="Unassembled WGS sequence"/>
</dbReference>
<feature type="signal peptide" evidence="1">
    <location>
        <begin position="1"/>
        <end position="20"/>
    </location>
</feature>
<proteinExistence type="predicted"/>
<evidence type="ECO:0000256" key="1">
    <source>
        <dbReference type="SAM" id="SignalP"/>
    </source>
</evidence>
<keyword evidence="4" id="KW-1185">Reference proteome</keyword>
<reference evidence="3 4" key="1">
    <citation type="submission" date="2019-06" db="EMBL/GenBank/DDBJ databases">
        <authorList>
            <person name="Lee I."/>
            <person name="Jang G.I."/>
            <person name="Hwang C.Y."/>
        </authorList>
    </citation>
    <scope>NUCLEOTIDE SEQUENCE [LARGE SCALE GENOMIC DNA]</scope>
    <source>
        <strain evidence="3 4">PAMC 28131</strain>
    </source>
</reference>
<evidence type="ECO:0000259" key="2">
    <source>
        <dbReference type="Pfam" id="PF09917"/>
    </source>
</evidence>
<dbReference type="RefSeq" id="WP_140926888.1">
    <property type="nucleotide sequence ID" value="NZ_VFSU01000011.1"/>
</dbReference>
<comment type="caution">
    <text evidence="3">The sequence shown here is derived from an EMBL/GenBank/DDBJ whole genome shotgun (WGS) entry which is preliminary data.</text>
</comment>
<dbReference type="OrthoDB" id="9811671at2"/>
<organism evidence="3 4">
    <name type="scientific">Sandaracinobacter neustonicus</name>
    <dbReference type="NCBI Taxonomy" id="1715348"/>
    <lineage>
        <taxon>Bacteria</taxon>
        <taxon>Pseudomonadati</taxon>
        <taxon>Pseudomonadota</taxon>
        <taxon>Alphaproteobacteria</taxon>
        <taxon>Sphingomonadales</taxon>
        <taxon>Sphingosinicellaceae</taxon>
        <taxon>Sandaracinobacter</taxon>
    </lineage>
</organism>
<evidence type="ECO:0000313" key="4">
    <source>
        <dbReference type="Proteomes" id="UP000319897"/>
    </source>
</evidence>
<keyword evidence="1" id="KW-0732">Signal</keyword>
<dbReference type="InterPro" id="IPR019223">
    <property type="entry name" value="DUF2147"/>
</dbReference>
<name>A0A501XTC8_9SPHN</name>
<dbReference type="PANTHER" id="PTHR36919">
    <property type="entry name" value="BLR1215 PROTEIN"/>
    <property type="match status" value="1"/>
</dbReference>
<dbReference type="Pfam" id="PF09917">
    <property type="entry name" value="DUF2147"/>
    <property type="match status" value="1"/>
</dbReference>
<dbReference type="AlphaFoldDB" id="A0A501XTC8"/>